<dbReference type="Gene3D" id="3.40.50.1010">
    <property type="entry name" value="5'-nuclease"/>
    <property type="match status" value="1"/>
</dbReference>
<keyword evidence="3" id="KW-1185">Reference proteome</keyword>
<feature type="domain" description="PIN" evidence="1">
    <location>
        <begin position="3"/>
        <end position="135"/>
    </location>
</feature>
<evidence type="ECO:0000313" key="2">
    <source>
        <dbReference type="EMBL" id="ACN99543.1"/>
    </source>
</evidence>
<dbReference type="HOGENOM" id="CLU_134210_2_0_0"/>
<dbReference type="AlphaFoldDB" id="C1DT20"/>
<dbReference type="STRING" id="204536.SULAZ_0262"/>
<dbReference type="OrthoDB" id="14232at2"/>
<dbReference type="RefSeq" id="WP_012674856.1">
    <property type="nucleotide sequence ID" value="NC_012438.1"/>
</dbReference>
<protein>
    <submittedName>
        <fullName evidence="2">Putative PIN domain protein</fullName>
    </submittedName>
</protein>
<dbReference type="eggNOG" id="COG1848">
    <property type="taxonomic scope" value="Bacteria"/>
</dbReference>
<dbReference type="SUPFAM" id="SSF88723">
    <property type="entry name" value="PIN domain-like"/>
    <property type="match status" value="1"/>
</dbReference>
<evidence type="ECO:0000259" key="1">
    <source>
        <dbReference type="SMART" id="SM00670"/>
    </source>
</evidence>
<evidence type="ECO:0000313" key="3">
    <source>
        <dbReference type="Proteomes" id="UP000001369"/>
    </source>
</evidence>
<dbReference type="PANTHER" id="PTHR39677:SF4">
    <property type="entry name" value="RIBONUCLEASE VAPC6"/>
    <property type="match status" value="1"/>
</dbReference>
<sequence>MNNKIFIDSSIFIETFKGNTAAKEILEVAIDNFDVFINSIVFSEVIFKLIVLKSGKSILTIKNQKNLISSLMKELESYSELLLLFNVLEENKEILDISLKLMEKYDLLTNDALILATCKYYEIDKIASLDTDFEKATTNENIKLIRNVNDLK</sequence>
<name>C1DT20_SULAA</name>
<dbReference type="InterPro" id="IPR029060">
    <property type="entry name" value="PIN-like_dom_sf"/>
</dbReference>
<accession>C1DT20</accession>
<dbReference type="PANTHER" id="PTHR39677">
    <property type="entry name" value="RIBONUCLEASE VAPC6"/>
    <property type="match status" value="1"/>
</dbReference>
<dbReference type="CDD" id="cd18677">
    <property type="entry name" value="PIN_MjVapC2-VapC6_like"/>
    <property type="match status" value="1"/>
</dbReference>
<dbReference type="Proteomes" id="UP000001369">
    <property type="component" value="Chromosome"/>
</dbReference>
<dbReference type="InterPro" id="IPR002716">
    <property type="entry name" value="PIN_dom"/>
</dbReference>
<proteinExistence type="predicted"/>
<reference evidence="2 3" key="1">
    <citation type="journal article" date="2009" name="J. Bacteriol.">
        <title>Complete and draft genome sequences of six members of the Aquificales.</title>
        <authorList>
            <person name="Reysenbach A.L."/>
            <person name="Hamamura N."/>
            <person name="Podar M."/>
            <person name="Griffiths E."/>
            <person name="Ferreira S."/>
            <person name="Hochstein R."/>
            <person name="Heidelberg J."/>
            <person name="Johnson J."/>
            <person name="Mead D."/>
            <person name="Pohorille A."/>
            <person name="Sarmiento M."/>
            <person name="Schweighofer K."/>
            <person name="Seshadri R."/>
            <person name="Voytek M.A."/>
        </authorList>
    </citation>
    <scope>NUCLEOTIDE SEQUENCE [LARGE SCALE GENOMIC DNA]</scope>
    <source>
        <strain evidence="3">Az-Fu1 / DSM 15241 / OCM 825</strain>
    </source>
</reference>
<gene>
    <name evidence="2" type="ordered locus">SULAZ_0262</name>
</gene>
<organism evidence="2 3">
    <name type="scientific">Sulfurihydrogenibium azorense (strain DSM 15241 / OCM 825 / Az-Fu1)</name>
    <dbReference type="NCBI Taxonomy" id="204536"/>
    <lineage>
        <taxon>Bacteria</taxon>
        <taxon>Pseudomonadati</taxon>
        <taxon>Aquificota</taxon>
        <taxon>Aquificia</taxon>
        <taxon>Aquificales</taxon>
        <taxon>Hydrogenothermaceae</taxon>
        <taxon>Sulfurihydrogenibium</taxon>
    </lineage>
</organism>
<dbReference type="KEGG" id="saf:SULAZ_0262"/>
<dbReference type="SMART" id="SM00670">
    <property type="entry name" value="PINc"/>
    <property type="match status" value="1"/>
</dbReference>
<dbReference type="EMBL" id="CP001229">
    <property type="protein sequence ID" value="ACN99543.1"/>
    <property type="molecule type" value="Genomic_DNA"/>
</dbReference>
<dbReference type="Pfam" id="PF01850">
    <property type="entry name" value="PIN"/>
    <property type="match status" value="1"/>
</dbReference>